<keyword evidence="1" id="KW-1133">Transmembrane helix</keyword>
<dbReference type="AlphaFoldDB" id="A0A0F7U4J2"/>
<keyword evidence="1" id="KW-0472">Membrane</keyword>
<evidence type="ECO:0000313" key="2">
    <source>
        <dbReference type="EMBL" id="CEL64096.1"/>
    </source>
</evidence>
<proteinExistence type="predicted"/>
<sequence length="113" mass="12320">MRNFGRGLLLVGASLFVGAAYSVIQARHTLRHSGGHLDDFALPAKVVLLVLLAAAMCMVGGLKCTGGFRPIHVSEGKTPCWDRLHERFNFRLYATRGMCLAPLVRNFVTPPPS</sequence>
<protein>
    <submittedName>
        <fullName evidence="2">Membrane magnesium transporter 1</fullName>
    </submittedName>
</protein>
<gene>
    <name evidence="2" type="ORF">BN1204_000150</name>
</gene>
<name>A0A0F7U4J2_NEOCL</name>
<accession>A0A0F7U4J2</accession>
<dbReference type="EMBL" id="LN714474">
    <property type="protein sequence ID" value="CEL64096.1"/>
    <property type="molecule type" value="Genomic_DNA"/>
</dbReference>
<keyword evidence="1" id="KW-0812">Transmembrane</keyword>
<feature type="transmembrane region" description="Helical" evidence="1">
    <location>
        <begin position="46"/>
        <end position="62"/>
    </location>
</feature>
<reference evidence="2" key="1">
    <citation type="journal article" date="2015" name="PLoS ONE">
        <title>Comprehensive Evaluation of Toxoplasma gondii VEG and Neospora caninum LIV Genomes with Tachyzoite Stage Transcriptome and Proteome Defines Novel Transcript Features.</title>
        <authorList>
            <person name="Ramaprasad A."/>
            <person name="Mourier T."/>
            <person name="Naeem R."/>
            <person name="Malas T.B."/>
            <person name="Moussa E."/>
            <person name="Panigrahi A."/>
            <person name="Vermont S.J."/>
            <person name="Otto T.D."/>
            <person name="Wastling J."/>
            <person name="Pain A."/>
        </authorList>
    </citation>
    <scope>NUCLEOTIDE SEQUENCE</scope>
    <source>
        <strain evidence="2">Liverpool</strain>
    </source>
</reference>
<organism evidence="2">
    <name type="scientific">Neospora caninum (strain Liverpool)</name>
    <dbReference type="NCBI Taxonomy" id="572307"/>
    <lineage>
        <taxon>Eukaryota</taxon>
        <taxon>Sar</taxon>
        <taxon>Alveolata</taxon>
        <taxon>Apicomplexa</taxon>
        <taxon>Conoidasida</taxon>
        <taxon>Coccidia</taxon>
        <taxon>Eucoccidiorida</taxon>
        <taxon>Eimeriorina</taxon>
        <taxon>Sarcocystidae</taxon>
        <taxon>Neospora</taxon>
    </lineage>
</organism>
<evidence type="ECO:0000256" key="1">
    <source>
        <dbReference type="SAM" id="Phobius"/>
    </source>
</evidence>